<sequence>MSTFVHKSRLKSPSALMAACQPYCATPMTARSAPPRPQMSCSHSLCHQRHGKAEHKSLAAHLRGLAIRCNS</sequence>
<organism evidence="1 2">
    <name type="scientific">Lentithecium fluviatile CBS 122367</name>
    <dbReference type="NCBI Taxonomy" id="1168545"/>
    <lineage>
        <taxon>Eukaryota</taxon>
        <taxon>Fungi</taxon>
        <taxon>Dikarya</taxon>
        <taxon>Ascomycota</taxon>
        <taxon>Pezizomycotina</taxon>
        <taxon>Dothideomycetes</taxon>
        <taxon>Pleosporomycetidae</taxon>
        <taxon>Pleosporales</taxon>
        <taxon>Massarineae</taxon>
        <taxon>Lentitheciaceae</taxon>
        <taxon>Lentithecium</taxon>
    </lineage>
</organism>
<evidence type="ECO:0000313" key="2">
    <source>
        <dbReference type="Proteomes" id="UP000799291"/>
    </source>
</evidence>
<dbReference type="EMBL" id="MU005640">
    <property type="protein sequence ID" value="KAF2676050.1"/>
    <property type="molecule type" value="Genomic_DNA"/>
</dbReference>
<name>A0A6G1IDE1_9PLEO</name>
<dbReference type="Proteomes" id="UP000799291">
    <property type="component" value="Unassembled WGS sequence"/>
</dbReference>
<evidence type="ECO:0000313" key="1">
    <source>
        <dbReference type="EMBL" id="KAF2676050.1"/>
    </source>
</evidence>
<gene>
    <name evidence="1" type="ORF">K458DRAFT_194181</name>
</gene>
<protein>
    <submittedName>
        <fullName evidence="1">Uncharacterized protein</fullName>
    </submittedName>
</protein>
<accession>A0A6G1IDE1</accession>
<proteinExistence type="predicted"/>
<keyword evidence="2" id="KW-1185">Reference proteome</keyword>
<dbReference type="AlphaFoldDB" id="A0A6G1IDE1"/>
<reference evidence="1" key="1">
    <citation type="journal article" date="2020" name="Stud. Mycol.">
        <title>101 Dothideomycetes genomes: a test case for predicting lifestyles and emergence of pathogens.</title>
        <authorList>
            <person name="Haridas S."/>
            <person name="Albert R."/>
            <person name="Binder M."/>
            <person name="Bloem J."/>
            <person name="Labutti K."/>
            <person name="Salamov A."/>
            <person name="Andreopoulos B."/>
            <person name="Baker S."/>
            <person name="Barry K."/>
            <person name="Bills G."/>
            <person name="Bluhm B."/>
            <person name="Cannon C."/>
            <person name="Castanera R."/>
            <person name="Culley D."/>
            <person name="Daum C."/>
            <person name="Ezra D."/>
            <person name="Gonzalez J."/>
            <person name="Henrissat B."/>
            <person name="Kuo A."/>
            <person name="Liang C."/>
            <person name="Lipzen A."/>
            <person name="Lutzoni F."/>
            <person name="Magnuson J."/>
            <person name="Mondo S."/>
            <person name="Nolan M."/>
            <person name="Ohm R."/>
            <person name="Pangilinan J."/>
            <person name="Park H.-J."/>
            <person name="Ramirez L."/>
            <person name="Alfaro M."/>
            <person name="Sun H."/>
            <person name="Tritt A."/>
            <person name="Yoshinaga Y."/>
            <person name="Zwiers L.-H."/>
            <person name="Turgeon B."/>
            <person name="Goodwin S."/>
            <person name="Spatafora J."/>
            <person name="Crous P."/>
            <person name="Grigoriev I."/>
        </authorList>
    </citation>
    <scope>NUCLEOTIDE SEQUENCE</scope>
    <source>
        <strain evidence="1">CBS 122367</strain>
    </source>
</reference>